<evidence type="ECO:0000256" key="9">
    <source>
        <dbReference type="ARBA" id="ARBA00032122"/>
    </source>
</evidence>
<dbReference type="InterPro" id="IPR004308">
    <property type="entry name" value="GCS"/>
</dbReference>
<dbReference type="AlphaFoldDB" id="A0A0U2SCI4"/>
<reference evidence="13 14" key="2">
    <citation type="submission" date="2019-03" db="EMBL/GenBank/DDBJ databases">
        <title>Rhodosporidium diobovatum UCD-FST 08-225 genome sequencing, assembly, and annotation.</title>
        <authorList>
            <person name="Fakankun I.U."/>
            <person name="Fristensky B."/>
            <person name="Levin D.B."/>
        </authorList>
    </citation>
    <scope>NUCLEOTIDE SEQUENCE [LARGE SCALE GENOMIC DNA]</scope>
    <source>
        <strain evidence="13 14">UCD-FST 08-225</strain>
    </source>
</reference>
<comment type="pathway">
    <text evidence="1 10">Sulfur metabolism; glutathione biosynthesis; glutathione from L-cysteine and L-glutamate: step 1/2.</text>
</comment>
<accession>A0A0U2SCI4</accession>
<dbReference type="SUPFAM" id="SSF55931">
    <property type="entry name" value="Glutamine synthetase/guanido kinase"/>
    <property type="match status" value="1"/>
</dbReference>
<gene>
    <name evidence="12" type="primary">GCL</name>
    <name evidence="13" type="ORF">DMC30DRAFT_415323</name>
</gene>
<dbReference type="Gene3D" id="1.10.8.960">
    <property type="match status" value="1"/>
</dbReference>
<dbReference type="Proteomes" id="UP000311382">
    <property type="component" value="Unassembled WGS sequence"/>
</dbReference>
<dbReference type="Gene3D" id="3.30.590.50">
    <property type="match status" value="2"/>
</dbReference>
<dbReference type="BRENDA" id="6.3.2.2">
    <property type="organism ID" value="13743"/>
</dbReference>
<feature type="compositionally biased region" description="Gly residues" evidence="11">
    <location>
        <begin position="91"/>
        <end position="106"/>
    </location>
</feature>
<feature type="compositionally biased region" description="Low complexity" evidence="11">
    <location>
        <begin position="537"/>
        <end position="559"/>
    </location>
</feature>
<dbReference type="FunFam" id="3.30.590.50:FF:000001">
    <property type="entry name" value="Glutamate-cysteine ligase Gcs1"/>
    <property type="match status" value="1"/>
</dbReference>
<evidence type="ECO:0000256" key="3">
    <source>
        <dbReference type="ARBA" id="ARBA00012220"/>
    </source>
</evidence>
<reference evidence="12" key="1">
    <citation type="submission" date="2015-07" db="EMBL/GenBank/DDBJ databases">
        <title>Initial cloning and functional analysis of genes involved in glutathione synthesis from Rhodosporidium diobovatum.</title>
        <authorList>
            <person name="Kong M."/>
        </authorList>
    </citation>
    <scope>NUCLEOTIDE SEQUENCE</scope>
    <source>
        <strain evidence="12">MCCC 2A00023</strain>
    </source>
</reference>
<keyword evidence="4 10" id="KW-0436">Ligase</keyword>
<feature type="region of interest" description="Disordered" evidence="11">
    <location>
        <begin position="527"/>
        <end position="641"/>
    </location>
</feature>
<evidence type="ECO:0000256" key="8">
    <source>
        <dbReference type="ARBA" id="ARBA00030585"/>
    </source>
</evidence>
<protein>
    <recommendedName>
        <fullName evidence="3 10">Glutamate--cysteine ligase</fullName>
        <ecNumber evidence="3 10">6.3.2.2</ecNumber>
    </recommendedName>
    <alternativeName>
        <fullName evidence="9 10">Gamma-ECS</fullName>
    </alternativeName>
    <alternativeName>
        <fullName evidence="8 10">Gamma-glutamylcysteine synthetase</fullName>
    </alternativeName>
</protein>
<organism evidence="12">
    <name type="scientific">Rhodotorula diobovata</name>
    <dbReference type="NCBI Taxonomy" id="5288"/>
    <lineage>
        <taxon>Eukaryota</taxon>
        <taxon>Fungi</taxon>
        <taxon>Dikarya</taxon>
        <taxon>Basidiomycota</taxon>
        <taxon>Pucciniomycotina</taxon>
        <taxon>Microbotryomycetes</taxon>
        <taxon>Sporidiobolales</taxon>
        <taxon>Sporidiobolaceae</taxon>
        <taxon>Rhodotorula</taxon>
    </lineage>
</organism>
<dbReference type="Pfam" id="PF03074">
    <property type="entry name" value="GCS"/>
    <property type="match status" value="2"/>
</dbReference>
<evidence type="ECO:0000256" key="10">
    <source>
        <dbReference type="RuleBase" id="RU367135"/>
    </source>
</evidence>
<dbReference type="EC" id="6.3.2.2" evidence="3 10"/>
<dbReference type="EMBL" id="SOZI01000029">
    <property type="protein sequence ID" value="TNY22209.1"/>
    <property type="molecule type" value="Genomic_DNA"/>
</dbReference>
<dbReference type="OrthoDB" id="7939818at2759"/>
<dbReference type="PANTHER" id="PTHR11164">
    <property type="entry name" value="GLUTAMATE CYSTEINE LIGASE"/>
    <property type="match status" value="1"/>
</dbReference>
<evidence type="ECO:0000256" key="7">
    <source>
        <dbReference type="ARBA" id="ARBA00022840"/>
    </source>
</evidence>
<dbReference type="STRING" id="5288.A0A0U2SCI4"/>
<evidence type="ECO:0000256" key="4">
    <source>
        <dbReference type="ARBA" id="ARBA00022598"/>
    </source>
</evidence>
<keyword evidence="6 10" id="KW-0547">Nucleotide-binding</keyword>
<comment type="similarity">
    <text evidence="2 10">Belongs to the glutamate--cysteine ligase type 3 family.</text>
</comment>
<keyword evidence="5 10" id="KW-0317">Glutathione biosynthesis</keyword>
<evidence type="ECO:0000256" key="2">
    <source>
        <dbReference type="ARBA" id="ARBA00008100"/>
    </source>
</evidence>
<comment type="catalytic activity">
    <reaction evidence="10">
        <text>L-cysteine + L-glutamate + ATP = gamma-L-glutamyl-L-cysteine + ADP + phosphate + H(+)</text>
        <dbReference type="Rhea" id="RHEA:13285"/>
        <dbReference type="ChEBI" id="CHEBI:15378"/>
        <dbReference type="ChEBI" id="CHEBI:29985"/>
        <dbReference type="ChEBI" id="CHEBI:30616"/>
        <dbReference type="ChEBI" id="CHEBI:35235"/>
        <dbReference type="ChEBI" id="CHEBI:43474"/>
        <dbReference type="ChEBI" id="CHEBI:58173"/>
        <dbReference type="ChEBI" id="CHEBI:456216"/>
        <dbReference type="EC" id="6.3.2.2"/>
    </reaction>
</comment>
<sequence length="822" mass="90529">MGLLALGTPLAWSDAAKHADYVREHGIEQLLHIWERLRDRTGDRLLWGDEVEYLVISYDDEGKNARLSLRQTEILEDLQADAQERRDKGGEASGAGAAGGGGGGGGGSEACIPVFHPEYGRYMLESTPGAPYGASLSDLLLVEGNMRFRRQLAKSRMKPHEVPLTLTTFPRLGAEGVFTDPYFPPGGGVARSLFLPDEIINQHVRFPTLTANIRRRRGSKVAINMPVFVDDETPRPFVDPTVPRDRDDWPEDKNAREGAALDDHIYMDAMGFGMGCCCLQITFQACSVGEARRMYDAFVPVGPIMLALSAAAPIFRGWLADVDCRWDVIAGSVDDRTEEERGLKPLQHDRFKIPKSRYDSVDCYIADSPSNRPEYNDNDMPVDPKIRDRLVERGMDPLLATHFAHLFIRDPIVIFEETMCQDDEKSSDHFENIQSTNWQTVRFKPPPPGSPIGWRVEFRSMEVQLTDYENAAFSVFVVLLTRAIMTLGLNFYLPISKVDENMHRAHQRDAIHTQRFFFRKNLFDPKPGRPCDPPFDDAPAPSSPAHDSASSANAHAPADGQATTSNGVLHAPQGVAPPLPLARERKESGAASSSNGSVPPSPRTCCSSHAPSRATSPDPSRRGTSTRAPEEEAPEPAFGPVEDEYDEFTLNEVVNGSEARGFPGLIGVVRLYLDGLEKEGKVSDEVKRGIERSLELVRRRADGSLVTLATYIRRFVRAHPLYKHDSHVSQEINYDLVRALDAIERGERAAPELLPEGWRDEYAKGGGFERACGEVLGETLAKGGAKGGDHDKVKEAVEVGASVVEDKGLCVGTMEPAPPGKA</sequence>
<dbReference type="EMBL" id="KT375309">
    <property type="protein sequence ID" value="ALT66312.1"/>
    <property type="molecule type" value="Genomic_DNA"/>
</dbReference>
<feature type="compositionally biased region" description="Polar residues" evidence="11">
    <location>
        <begin position="590"/>
        <end position="627"/>
    </location>
</feature>
<evidence type="ECO:0000313" key="14">
    <source>
        <dbReference type="Proteomes" id="UP000311382"/>
    </source>
</evidence>
<dbReference type="GO" id="GO:0004357">
    <property type="term" value="F:glutamate-cysteine ligase activity"/>
    <property type="evidence" value="ECO:0007669"/>
    <property type="project" value="UniProtKB-UniRule"/>
</dbReference>
<evidence type="ECO:0000256" key="6">
    <source>
        <dbReference type="ARBA" id="ARBA00022741"/>
    </source>
</evidence>
<evidence type="ECO:0000313" key="13">
    <source>
        <dbReference type="EMBL" id="TNY22209.1"/>
    </source>
</evidence>
<evidence type="ECO:0000313" key="12">
    <source>
        <dbReference type="EMBL" id="ALT66312.1"/>
    </source>
</evidence>
<name>A0A0U2SCI4_9BASI</name>
<dbReference type="InterPro" id="IPR014746">
    <property type="entry name" value="Gln_synth/guanido_kin_cat_dom"/>
</dbReference>
<evidence type="ECO:0000256" key="11">
    <source>
        <dbReference type="SAM" id="MobiDB-lite"/>
    </source>
</evidence>
<dbReference type="FunFam" id="3.30.590.50:FF:000002">
    <property type="entry name" value="Glutamate--cysteine ligase catalytic subunit"/>
    <property type="match status" value="1"/>
</dbReference>
<dbReference type="GO" id="GO:0017109">
    <property type="term" value="C:glutamate-cysteine ligase complex"/>
    <property type="evidence" value="ECO:0007669"/>
    <property type="project" value="TreeGrafter"/>
</dbReference>
<dbReference type="PANTHER" id="PTHR11164:SF0">
    <property type="entry name" value="GLUTAMATE--CYSTEINE LIGASE CATALYTIC SUBUNIT"/>
    <property type="match status" value="1"/>
</dbReference>
<dbReference type="GO" id="GO:0006750">
    <property type="term" value="P:glutathione biosynthetic process"/>
    <property type="evidence" value="ECO:0007669"/>
    <property type="project" value="UniProtKB-UniRule"/>
</dbReference>
<keyword evidence="7 10" id="KW-0067">ATP-binding</keyword>
<keyword evidence="14" id="KW-1185">Reference proteome</keyword>
<evidence type="ECO:0000256" key="5">
    <source>
        <dbReference type="ARBA" id="ARBA00022684"/>
    </source>
</evidence>
<dbReference type="GO" id="GO:0005524">
    <property type="term" value="F:ATP binding"/>
    <property type="evidence" value="ECO:0007669"/>
    <property type="project" value="UniProtKB-UniRule"/>
</dbReference>
<dbReference type="UniPathway" id="UPA00142">
    <property type="reaction ID" value="UER00209"/>
</dbReference>
<evidence type="ECO:0000256" key="1">
    <source>
        <dbReference type="ARBA" id="ARBA00005006"/>
    </source>
</evidence>
<feature type="region of interest" description="Disordered" evidence="11">
    <location>
        <begin position="83"/>
        <end position="106"/>
    </location>
</feature>
<proteinExistence type="inferred from homology"/>